<feature type="region of interest" description="Disordered" evidence="1">
    <location>
        <begin position="23"/>
        <end position="105"/>
    </location>
</feature>
<comment type="caution">
    <text evidence="3">The sequence shown here is derived from an EMBL/GenBank/DDBJ whole genome shotgun (WGS) entry which is preliminary data.</text>
</comment>
<evidence type="ECO:0000256" key="1">
    <source>
        <dbReference type="SAM" id="MobiDB-lite"/>
    </source>
</evidence>
<dbReference type="Proteomes" id="UP000294952">
    <property type="component" value="Unassembled WGS sequence"/>
</dbReference>
<reference evidence="3 4" key="1">
    <citation type="submission" date="2019-01" db="EMBL/GenBank/DDBJ databases">
        <title>High-quality-draft genome sequences of five non-tuberculosis mycobacteriaceae isolated from a nosocomial environment.</title>
        <authorList>
            <person name="Tiago I."/>
            <person name="Alarico S."/>
            <person name="Pereira S.G."/>
            <person name="Coelho C."/>
            <person name="Maranha A."/>
            <person name="Empadinhas N."/>
        </authorList>
    </citation>
    <scope>NUCLEOTIDE SEQUENCE [LARGE SCALE GENOMIC DNA]</scope>
    <source>
        <strain evidence="3 4">22DIII</strain>
    </source>
</reference>
<evidence type="ECO:0000313" key="3">
    <source>
        <dbReference type="EMBL" id="TDL05149.1"/>
    </source>
</evidence>
<keyword evidence="2" id="KW-0472">Membrane</keyword>
<dbReference type="InterPro" id="IPR021202">
    <property type="entry name" value="Rv3654c-like"/>
</dbReference>
<dbReference type="AlphaFoldDB" id="A0A4R5X372"/>
<organism evidence="3 4">
    <name type="scientific">Mycolicibacterium obuense</name>
    <dbReference type="NCBI Taxonomy" id="1807"/>
    <lineage>
        <taxon>Bacteria</taxon>
        <taxon>Bacillati</taxon>
        <taxon>Actinomycetota</taxon>
        <taxon>Actinomycetes</taxon>
        <taxon>Mycobacteriales</taxon>
        <taxon>Mycobacteriaceae</taxon>
        <taxon>Mycolicibacterium</taxon>
    </lineage>
</organism>
<evidence type="ECO:0000313" key="4">
    <source>
        <dbReference type="Proteomes" id="UP000294952"/>
    </source>
</evidence>
<feature type="compositionally biased region" description="Basic residues" evidence="1">
    <location>
        <begin position="80"/>
        <end position="90"/>
    </location>
</feature>
<feature type="compositionally biased region" description="Basic residues" evidence="1">
    <location>
        <begin position="60"/>
        <end position="69"/>
    </location>
</feature>
<keyword evidence="2" id="KW-1133">Transmembrane helix</keyword>
<keyword evidence="2" id="KW-0812">Transmembrane</keyword>
<name>A0A4R5X372_9MYCO</name>
<proteinExistence type="predicted"/>
<gene>
    <name evidence="3" type="ORF">EUA04_21635</name>
</gene>
<protein>
    <submittedName>
        <fullName evidence="3">Flp pilus-assembly TadE/G-like family protein</fullName>
    </submittedName>
</protein>
<evidence type="ECO:0000256" key="2">
    <source>
        <dbReference type="SAM" id="Phobius"/>
    </source>
</evidence>
<accession>A0A4R5X372</accession>
<dbReference type="NCBIfam" id="TIGR03816">
    <property type="entry name" value="tadE_like_DECH"/>
    <property type="match status" value="1"/>
</dbReference>
<feature type="transmembrane region" description="Helical" evidence="2">
    <location>
        <begin position="110"/>
        <end position="133"/>
    </location>
</feature>
<dbReference type="EMBL" id="SDLP01000007">
    <property type="protein sequence ID" value="TDL05149.1"/>
    <property type="molecule type" value="Genomic_DNA"/>
</dbReference>
<sequence>MPVSRPSRRHSPSSRSWRWWRSAWPGSPRSPCRCGVSTPPGKPPGWPRAATRAWLWRPPARSRRRRRRSSSGVTADSWSRRSRRARHSCRASRSTPGPSRRWSRVHDDTGAASVLAAFLIAAVAAVMAGGALLGSAVVARHRAAAAADLAALGAAAALPSGREAACSTAVSVARSMASTVIGCDVDGLDVLVTAETAPGFGAALVGPATAAARAGPLGEPGFTSP</sequence>